<gene>
    <name evidence="1" type="ORF">AHOG_10075</name>
</gene>
<name>A0A221W1N0_9PSEU</name>
<organism evidence="1 2">
    <name type="scientific">Actinoalloteichus hoggarensis</name>
    <dbReference type="NCBI Taxonomy" id="1470176"/>
    <lineage>
        <taxon>Bacteria</taxon>
        <taxon>Bacillati</taxon>
        <taxon>Actinomycetota</taxon>
        <taxon>Actinomycetes</taxon>
        <taxon>Pseudonocardiales</taxon>
        <taxon>Pseudonocardiaceae</taxon>
        <taxon>Actinoalloteichus</taxon>
    </lineage>
</organism>
<protein>
    <submittedName>
        <fullName evidence="1">Uncharacterized protein</fullName>
    </submittedName>
</protein>
<dbReference type="Proteomes" id="UP000204221">
    <property type="component" value="Chromosome"/>
</dbReference>
<dbReference type="KEGG" id="ahg:AHOG_10075"/>
<reference evidence="1 2" key="1">
    <citation type="submission" date="2017-07" db="EMBL/GenBank/DDBJ databases">
        <title>Complete genome sequence of Actinoalloteichus hoggarensis DSM 45943, type strain of Actinoalloteichus hoggarensis.</title>
        <authorList>
            <person name="Ruckert C."/>
            <person name="Nouioui I."/>
            <person name="Willmese J."/>
            <person name="van Wezel G."/>
            <person name="Klenk H.-P."/>
            <person name="Kalinowski J."/>
            <person name="Zotchev S.B."/>
        </authorList>
    </citation>
    <scope>NUCLEOTIDE SEQUENCE [LARGE SCALE GENOMIC DNA]</scope>
    <source>
        <strain evidence="1 2">DSM 45943</strain>
    </source>
</reference>
<evidence type="ECO:0000313" key="1">
    <source>
        <dbReference type="EMBL" id="ASO19658.1"/>
    </source>
</evidence>
<evidence type="ECO:0000313" key="2">
    <source>
        <dbReference type="Proteomes" id="UP000204221"/>
    </source>
</evidence>
<sequence>MESVLANAGLGVSPREFLTFVEDAVRKLAPPRPDPAAHLSVGEREALAEVGLDLSHRGETEIDHRARAVAQQAVLHDSALTVPQAAAALGIDTSRVRHRIAEGRLAGWKDQRGWRLPAWQFTTHGVLPGLDVVLASVPADQPALVVAAFMSTVQEDLQVGPANAAPRDWLLAGGDPARVARLAARLGEPV</sequence>
<keyword evidence="2" id="KW-1185">Reference proteome</keyword>
<dbReference type="AlphaFoldDB" id="A0A221W1N0"/>
<accession>A0A221W1N0</accession>
<proteinExistence type="predicted"/>
<dbReference type="EMBL" id="CP022521">
    <property type="protein sequence ID" value="ASO19658.1"/>
    <property type="molecule type" value="Genomic_DNA"/>
</dbReference>